<name>A0A8X6SF63_TRICX</name>
<accession>A0A8X6SF63</accession>
<gene>
    <name evidence="1" type="ORF">TNCV_4976011</name>
</gene>
<dbReference type="EMBL" id="BMAU01021309">
    <property type="protein sequence ID" value="GFY12101.1"/>
    <property type="molecule type" value="Genomic_DNA"/>
</dbReference>
<evidence type="ECO:0000313" key="1">
    <source>
        <dbReference type="EMBL" id="GFY12101.1"/>
    </source>
</evidence>
<sequence length="186" mass="21038">MSRCSDQVVSLMRNPRCLVPMQAWYSFIDPLKDERLVNLAQPGNRIPDMWCVTIISGRMLLYQSTLISSQSLDSIKFNKSSKTSQGSGNGRKIQRLYGMLNPLAAHPAIPMCVQDHLIEISTNEEIKPQCLNKHTADSLPKHISTLYPAAWVIVLKLTAFPSFYLVERGFSAVIFLITKQKKQTRN</sequence>
<evidence type="ECO:0000313" key="2">
    <source>
        <dbReference type="Proteomes" id="UP000887159"/>
    </source>
</evidence>
<reference evidence="1" key="1">
    <citation type="submission" date="2020-08" db="EMBL/GenBank/DDBJ databases">
        <title>Multicomponent nature underlies the extraordinary mechanical properties of spider dragline silk.</title>
        <authorList>
            <person name="Kono N."/>
            <person name="Nakamura H."/>
            <person name="Mori M."/>
            <person name="Yoshida Y."/>
            <person name="Ohtoshi R."/>
            <person name="Malay A.D."/>
            <person name="Moran D.A.P."/>
            <person name="Tomita M."/>
            <person name="Numata K."/>
            <person name="Arakawa K."/>
        </authorList>
    </citation>
    <scope>NUCLEOTIDE SEQUENCE</scope>
</reference>
<protein>
    <submittedName>
        <fullName evidence="1">Uncharacterized protein</fullName>
    </submittedName>
</protein>
<proteinExistence type="predicted"/>
<organism evidence="1 2">
    <name type="scientific">Trichonephila clavipes</name>
    <name type="common">Golden silk orbweaver</name>
    <name type="synonym">Nephila clavipes</name>
    <dbReference type="NCBI Taxonomy" id="2585209"/>
    <lineage>
        <taxon>Eukaryota</taxon>
        <taxon>Metazoa</taxon>
        <taxon>Ecdysozoa</taxon>
        <taxon>Arthropoda</taxon>
        <taxon>Chelicerata</taxon>
        <taxon>Arachnida</taxon>
        <taxon>Araneae</taxon>
        <taxon>Araneomorphae</taxon>
        <taxon>Entelegynae</taxon>
        <taxon>Araneoidea</taxon>
        <taxon>Nephilidae</taxon>
        <taxon>Trichonephila</taxon>
    </lineage>
</organism>
<keyword evidence="2" id="KW-1185">Reference proteome</keyword>
<dbReference type="AlphaFoldDB" id="A0A8X6SF63"/>
<dbReference type="Proteomes" id="UP000887159">
    <property type="component" value="Unassembled WGS sequence"/>
</dbReference>
<comment type="caution">
    <text evidence="1">The sequence shown here is derived from an EMBL/GenBank/DDBJ whole genome shotgun (WGS) entry which is preliminary data.</text>
</comment>